<keyword evidence="5" id="KW-0472">Membrane</keyword>
<comment type="subcellular location">
    <subcellularLocation>
        <location evidence="1">Membrane</location>
    </subcellularLocation>
</comment>
<comment type="caution">
    <text evidence="8">The sequence shown here is derived from an EMBL/GenBank/DDBJ whole genome shotgun (WGS) entry which is preliminary data.</text>
</comment>
<evidence type="ECO:0000313" key="9">
    <source>
        <dbReference type="Proteomes" id="UP000469670"/>
    </source>
</evidence>
<evidence type="ECO:0000256" key="1">
    <source>
        <dbReference type="ARBA" id="ARBA00004370"/>
    </source>
</evidence>
<keyword evidence="8" id="KW-0067">ATP-binding</keyword>
<name>A0A7K3SBR1_9ACTN</name>
<reference evidence="8 9" key="1">
    <citation type="submission" date="2020-01" db="EMBL/GenBank/DDBJ databases">
        <title>Insect and environment-associated Actinomycetes.</title>
        <authorList>
            <person name="Currrie C."/>
            <person name="Chevrette M."/>
            <person name="Carlson C."/>
            <person name="Stubbendieck R."/>
            <person name="Wendt-Pienkowski E."/>
        </authorList>
    </citation>
    <scope>NUCLEOTIDE SEQUENCE [LARGE SCALE GENOMIC DNA]</scope>
    <source>
        <strain evidence="8 9">SID7590</strain>
    </source>
</reference>
<keyword evidence="8" id="KW-0547">Nucleotide-binding</keyword>
<sequence length="109" mass="10968">MTVSTTKPAPDGADAPGAAETASGPDPSAAALAVRSLTVSFGHGRRRRTVVHDVSLTLAPGECLALVGESGSGKSVTARSLIGLAGPESAVRAEGLWVDGRDATGFRER</sequence>
<comment type="similarity">
    <text evidence="2">Belongs to the ABC transporter superfamily.</text>
</comment>
<evidence type="ECO:0000256" key="6">
    <source>
        <dbReference type="SAM" id="MobiDB-lite"/>
    </source>
</evidence>
<organism evidence="8 9">
    <name type="scientific">Streptomyces parvus</name>
    <dbReference type="NCBI Taxonomy" id="66428"/>
    <lineage>
        <taxon>Bacteria</taxon>
        <taxon>Bacillati</taxon>
        <taxon>Actinomycetota</taxon>
        <taxon>Actinomycetes</taxon>
        <taxon>Kitasatosporales</taxon>
        <taxon>Streptomycetaceae</taxon>
        <taxon>Streptomyces</taxon>
    </lineage>
</organism>
<evidence type="ECO:0000256" key="2">
    <source>
        <dbReference type="ARBA" id="ARBA00005417"/>
    </source>
</evidence>
<evidence type="ECO:0000256" key="4">
    <source>
        <dbReference type="ARBA" id="ARBA00022475"/>
    </source>
</evidence>
<gene>
    <name evidence="8" type="ORF">G3I50_43050</name>
</gene>
<dbReference type="InterPro" id="IPR050388">
    <property type="entry name" value="ABC_Ni/Peptide_Import"/>
</dbReference>
<dbReference type="Pfam" id="PF00005">
    <property type="entry name" value="ABC_tran"/>
    <property type="match status" value="1"/>
</dbReference>
<dbReference type="GO" id="GO:0005524">
    <property type="term" value="F:ATP binding"/>
    <property type="evidence" value="ECO:0007669"/>
    <property type="project" value="UniProtKB-KW"/>
</dbReference>
<protein>
    <submittedName>
        <fullName evidence="8">ATP-binding cassette domain-containing protein</fullName>
    </submittedName>
</protein>
<proteinExistence type="inferred from homology"/>
<dbReference type="PANTHER" id="PTHR43297:SF2">
    <property type="entry name" value="DIPEPTIDE TRANSPORT ATP-BINDING PROTEIN DPPD"/>
    <property type="match status" value="1"/>
</dbReference>
<evidence type="ECO:0000256" key="3">
    <source>
        <dbReference type="ARBA" id="ARBA00022448"/>
    </source>
</evidence>
<keyword evidence="4" id="KW-1003">Cell membrane</keyword>
<dbReference type="EMBL" id="JAAGMP010001940">
    <property type="protein sequence ID" value="NEC24977.1"/>
    <property type="molecule type" value="Genomic_DNA"/>
</dbReference>
<dbReference type="PANTHER" id="PTHR43297">
    <property type="entry name" value="OLIGOPEPTIDE TRANSPORT ATP-BINDING PROTEIN APPD"/>
    <property type="match status" value="1"/>
</dbReference>
<dbReference type="Proteomes" id="UP000469670">
    <property type="component" value="Unassembled WGS sequence"/>
</dbReference>
<dbReference type="Gene3D" id="3.40.50.300">
    <property type="entry name" value="P-loop containing nucleotide triphosphate hydrolases"/>
    <property type="match status" value="1"/>
</dbReference>
<evidence type="ECO:0000259" key="7">
    <source>
        <dbReference type="Pfam" id="PF00005"/>
    </source>
</evidence>
<evidence type="ECO:0000256" key="5">
    <source>
        <dbReference type="ARBA" id="ARBA00023136"/>
    </source>
</evidence>
<dbReference type="InterPro" id="IPR027417">
    <property type="entry name" value="P-loop_NTPase"/>
</dbReference>
<dbReference type="AlphaFoldDB" id="A0A7K3SBR1"/>
<feature type="non-terminal residue" evidence="8">
    <location>
        <position position="109"/>
    </location>
</feature>
<dbReference type="RefSeq" id="WP_164210011.1">
    <property type="nucleotide sequence ID" value="NZ_JAAGMP010001940.1"/>
</dbReference>
<feature type="domain" description="ABC transporter" evidence="7">
    <location>
        <begin position="51"/>
        <end position="102"/>
    </location>
</feature>
<keyword evidence="3" id="KW-0813">Transport</keyword>
<dbReference type="GO" id="GO:0016020">
    <property type="term" value="C:membrane"/>
    <property type="evidence" value="ECO:0007669"/>
    <property type="project" value="UniProtKB-SubCell"/>
</dbReference>
<accession>A0A7K3SBR1</accession>
<dbReference type="InterPro" id="IPR003439">
    <property type="entry name" value="ABC_transporter-like_ATP-bd"/>
</dbReference>
<dbReference type="SUPFAM" id="SSF52540">
    <property type="entry name" value="P-loop containing nucleoside triphosphate hydrolases"/>
    <property type="match status" value="1"/>
</dbReference>
<feature type="compositionally biased region" description="Low complexity" evidence="6">
    <location>
        <begin position="8"/>
        <end position="19"/>
    </location>
</feature>
<dbReference type="GO" id="GO:0016887">
    <property type="term" value="F:ATP hydrolysis activity"/>
    <property type="evidence" value="ECO:0007669"/>
    <property type="project" value="InterPro"/>
</dbReference>
<evidence type="ECO:0000313" key="8">
    <source>
        <dbReference type="EMBL" id="NEC24977.1"/>
    </source>
</evidence>
<feature type="region of interest" description="Disordered" evidence="6">
    <location>
        <begin position="1"/>
        <end position="29"/>
    </location>
</feature>